<keyword evidence="4" id="KW-0690">Ribosome biogenesis</keyword>
<dbReference type="AlphaFoldDB" id="A5EXF3"/>
<keyword evidence="7" id="KW-1185">Reference proteome</keyword>
<comment type="function">
    <text evidence="1">Plays a role in synthesis, processing and/or stability of 23S rRNA.</text>
</comment>
<dbReference type="Proteomes" id="UP000000248">
    <property type="component" value="Chromosome"/>
</dbReference>
<evidence type="ECO:0000256" key="2">
    <source>
        <dbReference type="ARBA" id="ARBA00010740"/>
    </source>
</evidence>
<dbReference type="Pfam" id="PF02620">
    <property type="entry name" value="YceD"/>
    <property type="match status" value="1"/>
</dbReference>
<comment type="similarity">
    <text evidence="2">Belongs to the DUF177 domain family.</text>
</comment>
<dbReference type="PANTHER" id="PTHR38099">
    <property type="entry name" value="LARGE RIBOSOMAL RNA SUBUNIT ACCUMULATION PROTEIN YCED"/>
    <property type="match status" value="1"/>
</dbReference>
<dbReference type="GO" id="GO:0042254">
    <property type="term" value="P:ribosome biogenesis"/>
    <property type="evidence" value="ECO:0007669"/>
    <property type="project" value="UniProtKB-KW"/>
</dbReference>
<dbReference type="InterPro" id="IPR039255">
    <property type="entry name" value="YceD_bac"/>
</dbReference>
<dbReference type="RefSeq" id="WP_012031507.1">
    <property type="nucleotide sequence ID" value="NC_009446.1"/>
</dbReference>
<dbReference type="GO" id="GO:0005829">
    <property type="term" value="C:cytosol"/>
    <property type="evidence" value="ECO:0007669"/>
    <property type="project" value="TreeGrafter"/>
</dbReference>
<accession>A5EXF3</accession>
<dbReference type="InterPro" id="IPR003772">
    <property type="entry name" value="YceD"/>
</dbReference>
<evidence type="ECO:0000256" key="5">
    <source>
        <dbReference type="ARBA" id="ARBA00031841"/>
    </source>
</evidence>
<dbReference type="eggNOG" id="COG1399">
    <property type="taxonomic scope" value="Bacteria"/>
</dbReference>
<evidence type="ECO:0000313" key="6">
    <source>
        <dbReference type="EMBL" id="ABQ14142.1"/>
    </source>
</evidence>
<dbReference type="EMBL" id="CP000513">
    <property type="protein sequence ID" value="ABQ14142.1"/>
    <property type="molecule type" value="Genomic_DNA"/>
</dbReference>
<dbReference type="PANTHER" id="PTHR38099:SF1">
    <property type="entry name" value="LARGE RIBOSOMAL RNA SUBUNIT ACCUMULATION PROTEIN YCED"/>
    <property type="match status" value="1"/>
</dbReference>
<sequence>MRPLATQAPQFIDPWNFAQGRKTLCATLPLCDTQEVKQWVKKDDVVSFHIKGMIDEYRQPHLMGSFALTLTLQCQRCLNAMQWPLEHEFDYVLIRDETQEDKVEGNSETLICTENTMDLVWFLEEEILLAMPMIAKHDNCLPPAHVNEKLPSSEHPFAALKEMMKSKEQP</sequence>
<gene>
    <name evidence="6" type="ordered locus">DNO_1204</name>
</gene>
<dbReference type="HOGENOM" id="CLU_094127_0_1_6"/>
<name>A5EXF3_DICNV</name>
<proteinExistence type="inferred from homology"/>
<evidence type="ECO:0000256" key="3">
    <source>
        <dbReference type="ARBA" id="ARBA00015716"/>
    </source>
</evidence>
<evidence type="ECO:0000256" key="4">
    <source>
        <dbReference type="ARBA" id="ARBA00022517"/>
    </source>
</evidence>
<dbReference type="STRING" id="246195.DNO_1204"/>
<dbReference type="KEGG" id="dno:DNO_1204"/>
<evidence type="ECO:0000256" key="1">
    <source>
        <dbReference type="ARBA" id="ARBA00002868"/>
    </source>
</evidence>
<dbReference type="OrthoDB" id="9786771at2"/>
<organism evidence="6 7">
    <name type="scientific">Dichelobacter nodosus (strain VCS1703A)</name>
    <dbReference type="NCBI Taxonomy" id="246195"/>
    <lineage>
        <taxon>Bacteria</taxon>
        <taxon>Pseudomonadati</taxon>
        <taxon>Pseudomonadota</taxon>
        <taxon>Gammaproteobacteria</taxon>
        <taxon>Cardiobacteriales</taxon>
        <taxon>Cardiobacteriaceae</taxon>
        <taxon>Dichelobacter</taxon>
    </lineage>
</organism>
<evidence type="ECO:0000313" key="7">
    <source>
        <dbReference type="Proteomes" id="UP000000248"/>
    </source>
</evidence>
<protein>
    <recommendedName>
        <fullName evidence="3">Large ribosomal RNA subunit accumulation protein YceD</fullName>
    </recommendedName>
    <alternativeName>
        <fullName evidence="5">23S rRNA accumulation protein YceD</fullName>
    </alternativeName>
</protein>
<reference evidence="6 7" key="1">
    <citation type="journal article" date="2007" name="Nat. Biotechnol.">
        <title>Genome sequence and identification of candidate vaccine antigens from the animal pathogen Dichelobacter nodosus.</title>
        <authorList>
            <person name="Myers G.S."/>
            <person name="Parker D."/>
            <person name="Al-Hasani K."/>
            <person name="Kennan R.M."/>
            <person name="Seemann T."/>
            <person name="Ren Q."/>
            <person name="Badger J.H."/>
            <person name="Selengut J.D."/>
            <person name="Deboy R.T."/>
            <person name="Tettelin H."/>
            <person name="Boyce J.D."/>
            <person name="McCarl V.P."/>
            <person name="Han X."/>
            <person name="Nelson W.C."/>
            <person name="Madupu R."/>
            <person name="Mohamoud Y."/>
            <person name="Holley T."/>
            <person name="Fedorova N."/>
            <person name="Khouri H."/>
            <person name="Bottomley S.P."/>
            <person name="Whittington R.J."/>
            <person name="Adler B."/>
            <person name="Songer J.G."/>
            <person name="Rood J.I."/>
            <person name="Paulsen I.T."/>
        </authorList>
    </citation>
    <scope>NUCLEOTIDE SEQUENCE [LARGE SCALE GENOMIC DNA]</scope>
    <source>
        <strain evidence="6 7">VCS1703A</strain>
    </source>
</reference>